<dbReference type="GO" id="GO:0005829">
    <property type="term" value="C:cytosol"/>
    <property type="evidence" value="ECO:0007669"/>
    <property type="project" value="TreeGrafter"/>
</dbReference>
<dbReference type="EMBL" id="QGGU01000002">
    <property type="protein sequence ID" value="PWK53734.1"/>
    <property type="molecule type" value="Genomic_DNA"/>
</dbReference>
<evidence type="ECO:0000313" key="3">
    <source>
        <dbReference type="Proteomes" id="UP000245790"/>
    </source>
</evidence>
<proteinExistence type="inferred from homology"/>
<sequence length="194" mass="21879">MIGEQLLTFDDLEDILAEHECETQASEFQGMICGLFAGGLGNDGKSWKSPVMQHLNEGKLFPAPVMSQLDDYIQFLGEQLEKDIFELDLSMPPETASIEERLNSICQWSQGFLLGYGMQLGNQKLNSEELDEALEDLMEISQVDLAVEETEEMEQALYTVIEHVRVTSQVIYLETRGQLQAALQQMQSSKQSIH</sequence>
<dbReference type="PANTHER" id="PTHR37528">
    <property type="entry name" value="UPF0149 PROTEIN YGFB"/>
    <property type="match status" value="1"/>
</dbReference>
<organism evidence="2 3">
    <name type="scientific">Pleionea mediterranea</name>
    <dbReference type="NCBI Taxonomy" id="523701"/>
    <lineage>
        <taxon>Bacteria</taxon>
        <taxon>Pseudomonadati</taxon>
        <taxon>Pseudomonadota</taxon>
        <taxon>Gammaproteobacteria</taxon>
        <taxon>Oceanospirillales</taxon>
        <taxon>Pleioneaceae</taxon>
        <taxon>Pleionea</taxon>
    </lineage>
</organism>
<comment type="caution">
    <text evidence="2">The sequence shown here is derived from an EMBL/GenBank/DDBJ whole genome shotgun (WGS) entry which is preliminary data.</text>
</comment>
<dbReference type="PANTHER" id="PTHR37528:SF1">
    <property type="entry name" value="UPF0149 PROTEIN YGFB"/>
    <property type="match status" value="1"/>
</dbReference>
<dbReference type="OrthoDB" id="9783391at2"/>
<dbReference type="AlphaFoldDB" id="A0A316FYF8"/>
<dbReference type="InterPro" id="IPR036255">
    <property type="entry name" value="YgfB-like_sf"/>
</dbReference>
<reference evidence="2 3" key="1">
    <citation type="submission" date="2018-05" db="EMBL/GenBank/DDBJ databases">
        <title>Genomic Encyclopedia of Type Strains, Phase IV (KMG-IV): sequencing the most valuable type-strain genomes for metagenomic binning, comparative biology and taxonomic classification.</title>
        <authorList>
            <person name="Goeker M."/>
        </authorList>
    </citation>
    <scope>NUCLEOTIDE SEQUENCE [LARGE SCALE GENOMIC DNA]</scope>
    <source>
        <strain evidence="2 3">DSM 25350</strain>
    </source>
</reference>
<dbReference type="InterPro" id="IPR011978">
    <property type="entry name" value="YgfB-like"/>
</dbReference>
<dbReference type="Gene3D" id="1.20.120.740">
    <property type="entry name" value="YgfB uncharacterised protein family UPF0149, PF03695"/>
    <property type="match status" value="1"/>
</dbReference>
<evidence type="ECO:0000313" key="2">
    <source>
        <dbReference type="EMBL" id="PWK53734.1"/>
    </source>
</evidence>
<dbReference type="Pfam" id="PF03695">
    <property type="entry name" value="UPF0149"/>
    <property type="match status" value="1"/>
</dbReference>
<protein>
    <recommendedName>
        <fullName evidence="4">YecA family protein</fullName>
    </recommendedName>
</protein>
<name>A0A316FYF8_9GAMM</name>
<gene>
    <name evidence="2" type="ORF">C8D97_102123</name>
</gene>
<dbReference type="SUPFAM" id="SSF101327">
    <property type="entry name" value="YgfB-like"/>
    <property type="match status" value="1"/>
</dbReference>
<evidence type="ECO:0008006" key="4">
    <source>
        <dbReference type="Google" id="ProtNLM"/>
    </source>
</evidence>
<comment type="similarity">
    <text evidence="1">Belongs to the UPF0149 family.</text>
</comment>
<keyword evidence="3" id="KW-1185">Reference proteome</keyword>
<dbReference type="Proteomes" id="UP000245790">
    <property type="component" value="Unassembled WGS sequence"/>
</dbReference>
<dbReference type="RefSeq" id="WP_109761802.1">
    <property type="nucleotide sequence ID" value="NZ_QGGU01000002.1"/>
</dbReference>
<accession>A0A316FYF8</accession>
<evidence type="ECO:0000256" key="1">
    <source>
        <dbReference type="ARBA" id="ARBA00038308"/>
    </source>
</evidence>